<dbReference type="EMBL" id="AP022610">
    <property type="protein sequence ID" value="BBZ30789.1"/>
    <property type="molecule type" value="Genomic_DNA"/>
</dbReference>
<evidence type="ECO:0000313" key="2">
    <source>
        <dbReference type="EMBL" id="BBZ30789.1"/>
    </source>
</evidence>
<sequence length="130" mass="13173">MANFSASPGRSRLGRRLGLPFLAGTAALFIGSSGIASAAPTFDVEGYSTCTATTTPAPGEDYDAVVSDCCVQHAGVPTPTKFGMGCVAPVDAAGVDERPTIVLPVRPLPADKADDDLNGLIDMQLPGPPA</sequence>
<dbReference type="KEGG" id="mmag:MMAD_50840"/>
<protein>
    <submittedName>
        <fullName evidence="2">Uncharacterized protein</fullName>
    </submittedName>
</protein>
<dbReference type="AlphaFoldDB" id="A0A7I7XNH8"/>
<evidence type="ECO:0000256" key="1">
    <source>
        <dbReference type="SAM" id="SignalP"/>
    </source>
</evidence>
<reference evidence="2 3" key="1">
    <citation type="journal article" date="2019" name="Emerg. Microbes Infect.">
        <title>Comprehensive subspecies identification of 175 nontuberculous mycobacteria species based on 7547 genomic profiles.</title>
        <authorList>
            <person name="Matsumoto Y."/>
            <person name="Kinjo T."/>
            <person name="Motooka D."/>
            <person name="Nabeya D."/>
            <person name="Jung N."/>
            <person name="Uechi K."/>
            <person name="Horii T."/>
            <person name="Iida T."/>
            <person name="Fujita J."/>
            <person name="Nakamura S."/>
        </authorList>
    </citation>
    <scope>NUCLEOTIDE SEQUENCE [LARGE SCALE GENOMIC DNA]</scope>
    <source>
        <strain evidence="2 3">JCM 13574</strain>
    </source>
</reference>
<evidence type="ECO:0000313" key="3">
    <source>
        <dbReference type="Proteomes" id="UP000466517"/>
    </source>
</evidence>
<gene>
    <name evidence="2" type="ORF">MMAD_50840</name>
</gene>
<dbReference type="Proteomes" id="UP000466517">
    <property type="component" value="Chromosome"/>
</dbReference>
<feature type="chain" id="PRO_5029645287" evidence="1">
    <location>
        <begin position="39"/>
        <end position="130"/>
    </location>
</feature>
<dbReference type="RefSeq" id="WP_163742467.1">
    <property type="nucleotide sequence ID" value="NZ_AP022610.1"/>
</dbReference>
<organism evidence="2 3">
    <name type="scientific">Mycolicibacterium madagascariense</name>
    <dbReference type="NCBI Taxonomy" id="212765"/>
    <lineage>
        <taxon>Bacteria</taxon>
        <taxon>Bacillati</taxon>
        <taxon>Actinomycetota</taxon>
        <taxon>Actinomycetes</taxon>
        <taxon>Mycobacteriales</taxon>
        <taxon>Mycobacteriaceae</taxon>
        <taxon>Mycolicibacterium</taxon>
    </lineage>
</organism>
<accession>A0A7I7XNH8</accession>
<keyword evidence="3" id="KW-1185">Reference proteome</keyword>
<feature type="signal peptide" evidence="1">
    <location>
        <begin position="1"/>
        <end position="38"/>
    </location>
</feature>
<name>A0A7I7XNH8_9MYCO</name>
<keyword evidence="1" id="KW-0732">Signal</keyword>
<proteinExistence type="predicted"/>